<proteinExistence type="predicted"/>
<protein>
    <recommendedName>
        <fullName evidence="4">Transmembrane protein</fullName>
    </recommendedName>
</protein>
<accession>A0ABQ9MIQ6</accession>
<comment type="caution">
    <text evidence="2">The sequence shown here is derived from an EMBL/GenBank/DDBJ whole genome shotgun (WGS) entry which is preliminary data.</text>
</comment>
<keyword evidence="1" id="KW-0472">Membrane</keyword>
<evidence type="ECO:0000313" key="2">
    <source>
        <dbReference type="EMBL" id="KAJ9180214.1"/>
    </source>
</evidence>
<name>A0ABQ9MIQ6_HEVBR</name>
<evidence type="ECO:0008006" key="4">
    <source>
        <dbReference type="Google" id="ProtNLM"/>
    </source>
</evidence>
<dbReference type="Proteomes" id="UP001174677">
    <property type="component" value="Chromosome 5"/>
</dbReference>
<organism evidence="2 3">
    <name type="scientific">Hevea brasiliensis</name>
    <name type="common">Para rubber tree</name>
    <name type="synonym">Siphonia brasiliensis</name>
    <dbReference type="NCBI Taxonomy" id="3981"/>
    <lineage>
        <taxon>Eukaryota</taxon>
        <taxon>Viridiplantae</taxon>
        <taxon>Streptophyta</taxon>
        <taxon>Embryophyta</taxon>
        <taxon>Tracheophyta</taxon>
        <taxon>Spermatophyta</taxon>
        <taxon>Magnoliopsida</taxon>
        <taxon>eudicotyledons</taxon>
        <taxon>Gunneridae</taxon>
        <taxon>Pentapetalae</taxon>
        <taxon>rosids</taxon>
        <taxon>fabids</taxon>
        <taxon>Malpighiales</taxon>
        <taxon>Euphorbiaceae</taxon>
        <taxon>Crotonoideae</taxon>
        <taxon>Micrandreae</taxon>
        <taxon>Hevea</taxon>
    </lineage>
</organism>
<evidence type="ECO:0000256" key="1">
    <source>
        <dbReference type="SAM" id="Phobius"/>
    </source>
</evidence>
<keyword evidence="3" id="KW-1185">Reference proteome</keyword>
<feature type="transmembrane region" description="Helical" evidence="1">
    <location>
        <begin position="131"/>
        <end position="149"/>
    </location>
</feature>
<gene>
    <name evidence="2" type="ORF">P3X46_008487</name>
</gene>
<feature type="transmembrane region" description="Helical" evidence="1">
    <location>
        <begin position="156"/>
        <end position="175"/>
    </location>
</feature>
<sequence>MLKTFHFKSLTLVSKQSLLLNPIGGTIIAYTQCTVFSSQCPFFQFSPLLLHQTQIRKPIVCARKKRRRSGSQKLMKIVPKLVSFVASNPKILPGPLELVVAELGGGGGGGLGFWKVFGDGSSDGWRRKGKTSLGLFGVLTVCGLGLLFGRELKSDLLCGVFALGFLVTLLIRGYRRRIKDWVLGLCFVGVLLGLRLRREDTQRWVQRLRVCPTVSGGLLKGKRRNRGRVM</sequence>
<dbReference type="EMBL" id="JARPOI010000005">
    <property type="protein sequence ID" value="KAJ9180214.1"/>
    <property type="molecule type" value="Genomic_DNA"/>
</dbReference>
<keyword evidence="1" id="KW-1133">Transmembrane helix</keyword>
<reference evidence="2" key="1">
    <citation type="journal article" date="2023" name="Plant Biotechnol. J.">
        <title>Chromosome-level wild Hevea brasiliensis genome provides new tools for genomic-assisted breeding and valuable loci to elevate rubber yield.</title>
        <authorList>
            <person name="Cheng H."/>
            <person name="Song X."/>
            <person name="Hu Y."/>
            <person name="Wu T."/>
            <person name="Yang Q."/>
            <person name="An Z."/>
            <person name="Feng S."/>
            <person name="Deng Z."/>
            <person name="Wu W."/>
            <person name="Zeng X."/>
            <person name="Tu M."/>
            <person name="Wang X."/>
            <person name="Huang H."/>
        </authorList>
    </citation>
    <scope>NUCLEOTIDE SEQUENCE</scope>
    <source>
        <strain evidence="2">MT/VB/25A 57/8</strain>
    </source>
</reference>
<evidence type="ECO:0000313" key="3">
    <source>
        <dbReference type="Proteomes" id="UP001174677"/>
    </source>
</evidence>
<keyword evidence="1" id="KW-0812">Transmembrane</keyword>